<dbReference type="SUPFAM" id="SSF52141">
    <property type="entry name" value="Uracil-DNA glycosylase-like"/>
    <property type="match status" value="1"/>
</dbReference>
<dbReference type="RefSeq" id="WP_247976995.1">
    <property type="nucleotide sequence ID" value="NZ_CP095848.1"/>
</dbReference>
<evidence type="ECO:0000259" key="1">
    <source>
        <dbReference type="Pfam" id="PF03167"/>
    </source>
</evidence>
<reference evidence="2 3" key="1">
    <citation type="submission" date="2022-04" db="EMBL/GenBank/DDBJ databases">
        <title>Hymenobacter sp. isolated from the air.</title>
        <authorList>
            <person name="Won M."/>
            <person name="Lee C.-M."/>
            <person name="Woen H.-Y."/>
            <person name="Kwon S.-W."/>
        </authorList>
    </citation>
    <scope>NUCLEOTIDE SEQUENCE [LARGE SCALE GENOMIC DNA]</scope>
    <source>
        <strain evidence="3">5516 S-25</strain>
    </source>
</reference>
<dbReference type="CDD" id="cd19375">
    <property type="entry name" value="UDG-F3-like_SMUG2"/>
    <property type="match status" value="1"/>
</dbReference>
<sequence length="243" mass="27330">MSFSDRLLHFLTKFPSPPPLPDGVTAFSPYQEPTPRALFRQFAQQYYTGDQPRIALLGINPGRLGNGRTGIAFTDPVALAAWGIANELPRRREPSSEFIQAVVEAMGGPAAFYQHFFLGSLYPLVLLRNELNYNFYDSPAVTAALWPSIQHGLQQQVHEVGLARHAAICLGRRNGLYFNRLNEELQLFDQIHVLDHPRYLMQYKRKHLAENVARYVQVLRSIRNEELADAAPHICASPAAPPA</sequence>
<dbReference type="EMBL" id="CP095848">
    <property type="protein sequence ID" value="UPL51088.1"/>
    <property type="molecule type" value="Genomic_DNA"/>
</dbReference>
<dbReference type="Proteomes" id="UP000829647">
    <property type="component" value="Chromosome"/>
</dbReference>
<dbReference type="InterPro" id="IPR032579">
    <property type="entry name" value="Phe_SMUG2-like"/>
</dbReference>
<accession>A0ABY4JE62</accession>
<dbReference type="Pfam" id="PF03167">
    <property type="entry name" value="UDG"/>
    <property type="match status" value="1"/>
</dbReference>
<keyword evidence="3" id="KW-1185">Reference proteome</keyword>
<name>A0ABY4JE62_9BACT</name>
<evidence type="ECO:0000313" key="2">
    <source>
        <dbReference type="EMBL" id="UPL51088.1"/>
    </source>
</evidence>
<gene>
    <name evidence="2" type="ORF">MWH26_09300</name>
</gene>
<organism evidence="2 3">
    <name type="scientific">Hymenobacter sublimis</name>
    <dbReference type="NCBI Taxonomy" id="2933777"/>
    <lineage>
        <taxon>Bacteria</taxon>
        <taxon>Pseudomonadati</taxon>
        <taxon>Bacteroidota</taxon>
        <taxon>Cytophagia</taxon>
        <taxon>Cytophagales</taxon>
        <taxon>Hymenobacteraceae</taxon>
        <taxon>Hymenobacter</taxon>
    </lineage>
</organism>
<protein>
    <submittedName>
        <fullName evidence="2">DUF4918 family protein</fullName>
    </submittedName>
</protein>
<dbReference type="InterPro" id="IPR005122">
    <property type="entry name" value="Uracil-DNA_glycosylase-like"/>
</dbReference>
<dbReference type="Gene3D" id="3.40.470.10">
    <property type="entry name" value="Uracil-DNA glycosylase-like domain"/>
    <property type="match status" value="1"/>
</dbReference>
<proteinExistence type="predicted"/>
<feature type="domain" description="Uracil-DNA glycosylase-like" evidence="1">
    <location>
        <begin position="48"/>
        <end position="219"/>
    </location>
</feature>
<evidence type="ECO:0000313" key="3">
    <source>
        <dbReference type="Proteomes" id="UP000829647"/>
    </source>
</evidence>
<dbReference type="InterPro" id="IPR036895">
    <property type="entry name" value="Uracil-DNA_glycosylase-like_sf"/>
</dbReference>